<evidence type="ECO:0000313" key="1">
    <source>
        <dbReference type="EMBL" id="MYE38308.1"/>
    </source>
</evidence>
<dbReference type="EMBL" id="VXOY01000019">
    <property type="protein sequence ID" value="MYE38308.1"/>
    <property type="molecule type" value="Genomic_DNA"/>
</dbReference>
<comment type="caution">
    <text evidence="1">The sequence shown here is derived from an EMBL/GenBank/DDBJ whole genome shotgun (WGS) entry which is preliminary data.</text>
</comment>
<reference evidence="1 2" key="1">
    <citation type="submission" date="2019-09" db="EMBL/GenBank/DDBJ databases">
        <title>Characterisation of the sponge microbiome using genome-centric metagenomics.</title>
        <authorList>
            <person name="Engelberts J.P."/>
            <person name="Robbins S.J."/>
            <person name="De Goeij J.M."/>
            <person name="Aranda M."/>
            <person name="Bell S.C."/>
            <person name="Webster N.S."/>
        </authorList>
    </citation>
    <scope>NUCLEOTIDE SEQUENCE [LARGE SCALE GENOMIC DNA]</scope>
    <source>
        <strain evidence="1">SB0662_bin_43</strain>
    </source>
</reference>
<evidence type="ECO:0000313" key="2">
    <source>
        <dbReference type="Proteomes" id="UP000449092"/>
    </source>
</evidence>
<sequence>MMKYAIERIDDGALLTDSSMQTVLFDTIEEAKDEIHHQTMVVDEYEEDELRVVYKWEQSLRLLHKGSNR</sequence>
<dbReference type="AlphaFoldDB" id="A0A845DB85"/>
<dbReference type="Proteomes" id="UP000449092">
    <property type="component" value="Unassembled WGS sequence"/>
</dbReference>
<proteinExistence type="predicted"/>
<organism evidence="1 2">
    <name type="scientific">Candidatus Spechtbacteria bacterium SB0662_bin_43</name>
    <dbReference type="NCBI Taxonomy" id="2604897"/>
    <lineage>
        <taxon>Bacteria</taxon>
        <taxon>Candidatus Spechtiibacteriota</taxon>
    </lineage>
</organism>
<gene>
    <name evidence="1" type="ORF">F4X82_02200</name>
</gene>
<name>A0A845DB85_9BACT</name>
<protein>
    <submittedName>
        <fullName evidence="1">Uncharacterized protein</fullName>
    </submittedName>
</protein>
<accession>A0A845DB85</accession>